<feature type="domain" description="DUF2520" evidence="3">
    <location>
        <begin position="134"/>
        <end position="261"/>
    </location>
</feature>
<name>A0ABY4VAH8_9GAMM</name>
<dbReference type="InterPro" id="IPR018931">
    <property type="entry name" value="DUF2520"/>
</dbReference>
<dbReference type="Pfam" id="PF10728">
    <property type="entry name" value="DUF2520"/>
    <property type="match status" value="1"/>
</dbReference>
<gene>
    <name evidence="4" type="ORF">MJO52_15070</name>
</gene>
<dbReference type="InterPro" id="IPR019665">
    <property type="entry name" value="OxRdtase/DH_put_Rossmann_dom"/>
</dbReference>
<dbReference type="SUPFAM" id="SSF51735">
    <property type="entry name" value="NAD(P)-binding Rossmann-fold domains"/>
    <property type="match status" value="1"/>
</dbReference>
<dbReference type="Gene3D" id="1.10.1040.20">
    <property type="entry name" value="ProC-like, C-terminal domain"/>
    <property type="match status" value="1"/>
</dbReference>
<evidence type="ECO:0000256" key="1">
    <source>
        <dbReference type="ARBA" id="ARBA00023002"/>
    </source>
</evidence>
<proteinExistence type="predicted"/>
<dbReference type="RefSeq" id="WP_252082707.1">
    <property type="nucleotide sequence ID" value="NZ_CP092418.1"/>
</dbReference>
<dbReference type="Pfam" id="PF10727">
    <property type="entry name" value="Rossmann-like"/>
    <property type="match status" value="1"/>
</dbReference>
<evidence type="ECO:0000259" key="3">
    <source>
        <dbReference type="Pfam" id="PF10728"/>
    </source>
</evidence>
<evidence type="ECO:0000313" key="5">
    <source>
        <dbReference type="Proteomes" id="UP001055658"/>
    </source>
</evidence>
<feature type="domain" description="Putative oxidoreductase/dehydrogenase Rossmann-like" evidence="2">
    <location>
        <begin position="5"/>
        <end position="107"/>
    </location>
</feature>
<dbReference type="InterPro" id="IPR037108">
    <property type="entry name" value="TM1727-like_C_sf"/>
</dbReference>
<evidence type="ECO:0000259" key="2">
    <source>
        <dbReference type="Pfam" id="PF10727"/>
    </source>
</evidence>
<keyword evidence="1" id="KW-0560">Oxidoreductase</keyword>
<dbReference type="Gene3D" id="3.40.50.720">
    <property type="entry name" value="NAD(P)-binding Rossmann-like Domain"/>
    <property type="match status" value="1"/>
</dbReference>
<dbReference type="SUPFAM" id="SSF48179">
    <property type="entry name" value="6-phosphogluconate dehydrogenase C-terminal domain-like"/>
    <property type="match status" value="1"/>
</dbReference>
<accession>A0ABY4VAH8</accession>
<dbReference type="PANTHER" id="PTHR40459:SF1">
    <property type="entry name" value="CONSERVED HYPOTHETICAL ALANINE AND LEUCINE RICH PROTEIN"/>
    <property type="match status" value="1"/>
</dbReference>
<dbReference type="InterPro" id="IPR036291">
    <property type="entry name" value="NAD(P)-bd_dom_sf"/>
</dbReference>
<sequence length="289" mass="30689">MKTLNIIGAGRLGKTLGRLWQQAGFFQVQAIFNRSLDSAQAAAEFIGAGRAVAALELMKPADFWLIACSDSEIAATAERLANHLGERENIAAFHCSGALSSQVLEVLRPAAIASAHPVHSFADPLRSLDNFTGCSVALEGESSATKALAEAFTTIGCEILNIEAQHKSLYHAGSVIACNYLTVLIDLSLSSFAAAGIDRDSALKLLEPIVLQTAQNNMALGPENSLTGPIARGDLETVANQLKDLTSTAPELAHHYRQLGLACVELARRGQLSDESAAKLIELLSEPMR</sequence>
<protein>
    <submittedName>
        <fullName evidence="4">DUF2520 domain-containing protein</fullName>
    </submittedName>
</protein>
<dbReference type="InterPro" id="IPR008927">
    <property type="entry name" value="6-PGluconate_DH-like_C_sf"/>
</dbReference>
<dbReference type="Proteomes" id="UP001055658">
    <property type="component" value="Chromosome"/>
</dbReference>
<keyword evidence="5" id="KW-1185">Reference proteome</keyword>
<dbReference type="EMBL" id="CP092418">
    <property type="protein sequence ID" value="USD20391.1"/>
    <property type="molecule type" value="Genomic_DNA"/>
</dbReference>
<dbReference type="PANTHER" id="PTHR40459">
    <property type="entry name" value="CONSERVED HYPOTHETICAL ALANINE AND LEUCINE RICH PROTEIN"/>
    <property type="match status" value="1"/>
</dbReference>
<organism evidence="4 5">
    <name type="scientific">Microbulbifer variabilis</name>
    <dbReference type="NCBI Taxonomy" id="266805"/>
    <lineage>
        <taxon>Bacteria</taxon>
        <taxon>Pseudomonadati</taxon>
        <taxon>Pseudomonadota</taxon>
        <taxon>Gammaproteobacteria</taxon>
        <taxon>Cellvibrionales</taxon>
        <taxon>Microbulbiferaceae</taxon>
        <taxon>Microbulbifer</taxon>
    </lineage>
</organism>
<evidence type="ECO:0000313" key="4">
    <source>
        <dbReference type="EMBL" id="USD20391.1"/>
    </source>
</evidence>
<reference evidence="4" key="1">
    <citation type="submission" date="2022-02" db="EMBL/GenBank/DDBJ databases">
        <title>Coral-associated bacteria.</title>
        <authorList>
            <person name="Tang K."/>
            <person name="Wang X."/>
        </authorList>
    </citation>
    <scope>NUCLEOTIDE SEQUENCE</scope>
    <source>
        <strain evidence="4">SCSIO 43006</strain>
    </source>
</reference>